<sequence length="44" mass="4916">MKEIDHGKNQLHSKQAVVPENLLVEKPLFNNEHVTNAGLAVRPV</sequence>
<gene>
    <name evidence="1" type="ORF">C5167_003642</name>
</gene>
<accession>A0A4Y7L5A2</accession>
<dbReference type="EMBL" id="CM010723">
    <property type="protein sequence ID" value="RZC79449.1"/>
    <property type="molecule type" value="Genomic_DNA"/>
</dbReference>
<name>A0A4Y7L5A2_PAPSO</name>
<keyword evidence="2" id="KW-1185">Reference proteome</keyword>
<evidence type="ECO:0000313" key="2">
    <source>
        <dbReference type="Proteomes" id="UP000316621"/>
    </source>
</evidence>
<dbReference type="Gramene" id="RZC79449">
    <property type="protein sequence ID" value="RZC79449"/>
    <property type="gene ID" value="C5167_003642"/>
</dbReference>
<dbReference type="AlphaFoldDB" id="A0A4Y7L5A2"/>
<proteinExistence type="predicted"/>
<reference evidence="1 2" key="1">
    <citation type="journal article" date="2018" name="Science">
        <title>The opium poppy genome and morphinan production.</title>
        <authorList>
            <person name="Guo L."/>
            <person name="Winzer T."/>
            <person name="Yang X."/>
            <person name="Li Y."/>
            <person name="Ning Z."/>
            <person name="He Z."/>
            <person name="Teodor R."/>
            <person name="Lu Y."/>
            <person name="Bowser T.A."/>
            <person name="Graham I.A."/>
            <person name="Ye K."/>
        </authorList>
    </citation>
    <scope>NUCLEOTIDE SEQUENCE [LARGE SCALE GENOMIC DNA]</scope>
    <source>
        <strain evidence="2">cv. HN1</strain>
        <tissue evidence="1">Leaves</tissue>
    </source>
</reference>
<organism evidence="1 2">
    <name type="scientific">Papaver somniferum</name>
    <name type="common">Opium poppy</name>
    <dbReference type="NCBI Taxonomy" id="3469"/>
    <lineage>
        <taxon>Eukaryota</taxon>
        <taxon>Viridiplantae</taxon>
        <taxon>Streptophyta</taxon>
        <taxon>Embryophyta</taxon>
        <taxon>Tracheophyta</taxon>
        <taxon>Spermatophyta</taxon>
        <taxon>Magnoliopsida</taxon>
        <taxon>Ranunculales</taxon>
        <taxon>Papaveraceae</taxon>
        <taxon>Papaveroideae</taxon>
        <taxon>Papaver</taxon>
    </lineage>
</organism>
<dbReference type="Proteomes" id="UP000316621">
    <property type="component" value="Chromosome 9"/>
</dbReference>
<evidence type="ECO:0000313" key="1">
    <source>
        <dbReference type="EMBL" id="RZC79449.1"/>
    </source>
</evidence>
<protein>
    <submittedName>
        <fullName evidence="1">Uncharacterized protein</fullName>
    </submittedName>
</protein>